<name>A0A0E9SRG1_ANGAN</name>
<protein>
    <submittedName>
        <fullName evidence="1">Uncharacterized protein</fullName>
    </submittedName>
</protein>
<reference evidence="1" key="2">
    <citation type="journal article" date="2015" name="Fish Shellfish Immunol.">
        <title>Early steps in the European eel (Anguilla anguilla)-Vibrio vulnificus interaction in the gills: Role of the RtxA13 toxin.</title>
        <authorList>
            <person name="Callol A."/>
            <person name="Pajuelo D."/>
            <person name="Ebbesson L."/>
            <person name="Teles M."/>
            <person name="MacKenzie S."/>
            <person name="Amaro C."/>
        </authorList>
    </citation>
    <scope>NUCLEOTIDE SEQUENCE</scope>
</reference>
<dbReference type="AlphaFoldDB" id="A0A0E9SRG1"/>
<sequence length="53" mass="6079">MRAISPITYCLPGTRVLNTLDWIPSLHNKHLRMHNVNVGTNDTVFQPSKLIKH</sequence>
<accession>A0A0E9SRG1</accession>
<reference evidence="1" key="1">
    <citation type="submission" date="2014-11" db="EMBL/GenBank/DDBJ databases">
        <authorList>
            <person name="Amaro Gonzalez C."/>
        </authorList>
    </citation>
    <scope>NUCLEOTIDE SEQUENCE</scope>
</reference>
<evidence type="ECO:0000313" key="1">
    <source>
        <dbReference type="EMBL" id="JAH43128.1"/>
    </source>
</evidence>
<dbReference type="EMBL" id="GBXM01065449">
    <property type="protein sequence ID" value="JAH43128.1"/>
    <property type="molecule type" value="Transcribed_RNA"/>
</dbReference>
<organism evidence="1">
    <name type="scientific">Anguilla anguilla</name>
    <name type="common">European freshwater eel</name>
    <name type="synonym">Muraena anguilla</name>
    <dbReference type="NCBI Taxonomy" id="7936"/>
    <lineage>
        <taxon>Eukaryota</taxon>
        <taxon>Metazoa</taxon>
        <taxon>Chordata</taxon>
        <taxon>Craniata</taxon>
        <taxon>Vertebrata</taxon>
        <taxon>Euteleostomi</taxon>
        <taxon>Actinopterygii</taxon>
        <taxon>Neopterygii</taxon>
        <taxon>Teleostei</taxon>
        <taxon>Anguilliformes</taxon>
        <taxon>Anguillidae</taxon>
        <taxon>Anguilla</taxon>
    </lineage>
</organism>
<proteinExistence type="predicted"/>